<organism evidence="3 4">
    <name type="scientific">Glossina brevipalpis</name>
    <dbReference type="NCBI Taxonomy" id="37001"/>
    <lineage>
        <taxon>Eukaryota</taxon>
        <taxon>Metazoa</taxon>
        <taxon>Ecdysozoa</taxon>
        <taxon>Arthropoda</taxon>
        <taxon>Hexapoda</taxon>
        <taxon>Insecta</taxon>
        <taxon>Pterygota</taxon>
        <taxon>Neoptera</taxon>
        <taxon>Endopterygota</taxon>
        <taxon>Diptera</taxon>
        <taxon>Brachycera</taxon>
        <taxon>Muscomorpha</taxon>
        <taxon>Hippoboscoidea</taxon>
        <taxon>Glossinidae</taxon>
        <taxon>Glossina</taxon>
    </lineage>
</organism>
<keyword evidence="1" id="KW-1133">Transmembrane helix</keyword>
<sequence length="183" mass="21297">MLTAFTFYYQMILVLVFSCSAICKNIEEIADLNKGLNSTNDYKDLLKILHPHRDGETISLAKEDFKDNLKYDVEILEPYDIRKENEELEERYRAPSIISNTNKIFDKNIEVFTAVDEKESIEEIVGENHLISTLLIVITSLTIVLCIVFIVRRSHFQERYGGSELLITNDNRDYWSQQFTTTS</sequence>
<keyword evidence="1" id="KW-0812">Transmembrane</keyword>
<feature type="transmembrane region" description="Helical" evidence="1">
    <location>
        <begin position="130"/>
        <end position="151"/>
    </location>
</feature>
<evidence type="ECO:0000313" key="4">
    <source>
        <dbReference type="Proteomes" id="UP000091820"/>
    </source>
</evidence>
<evidence type="ECO:0000256" key="2">
    <source>
        <dbReference type="SAM" id="SignalP"/>
    </source>
</evidence>
<name>A0A1A9W6M2_9MUSC</name>
<dbReference type="STRING" id="37001.A0A1A9W6M2"/>
<keyword evidence="2" id="KW-0732">Signal</keyword>
<keyword evidence="4" id="KW-1185">Reference proteome</keyword>
<evidence type="ECO:0000256" key="1">
    <source>
        <dbReference type="SAM" id="Phobius"/>
    </source>
</evidence>
<protein>
    <submittedName>
        <fullName evidence="3">Uncharacterized protein</fullName>
    </submittedName>
</protein>
<accession>A0A1A9W6M2</accession>
<keyword evidence="1" id="KW-0472">Membrane</keyword>
<reference evidence="3" key="2">
    <citation type="submission" date="2020-05" db="UniProtKB">
        <authorList>
            <consortium name="EnsemblMetazoa"/>
        </authorList>
    </citation>
    <scope>IDENTIFICATION</scope>
    <source>
        <strain evidence="3">IAEA</strain>
    </source>
</reference>
<evidence type="ECO:0000313" key="3">
    <source>
        <dbReference type="EnsemblMetazoa" id="GBRI008142-PA"/>
    </source>
</evidence>
<dbReference type="VEuPathDB" id="VectorBase:GBRI008142"/>
<feature type="chain" id="PRO_5008400034" evidence="2">
    <location>
        <begin position="22"/>
        <end position="183"/>
    </location>
</feature>
<dbReference type="EnsemblMetazoa" id="GBRI008142-RA">
    <property type="protein sequence ID" value="GBRI008142-PA"/>
    <property type="gene ID" value="GBRI008142"/>
</dbReference>
<dbReference type="AlphaFoldDB" id="A0A1A9W6M2"/>
<dbReference type="Proteomes" id="UP000091820">
    <property type="component" value="Unassembled WGS sequence"/>
</dbReference>
<reference evidence="4" key="1">
    <citation type="submission" date="2014-03" db="EMBL/GenBank/DDBJ databases">
        <authorList>
            <person name="Aksoy S."/>
            <person name="Warren W."/>
            <person name="Wilson R.K."/>
        </authorList>
    </citation>
    <scope>NUCLEOTIDE SEQUENCE [LARGE SCALE GENOMIC DNA]</scope>
    <source>
        <strain evidence="4">IAEA</strain>
    </source>
</reference>
<feature type="signal peptide" evidence="2">
    <location>
        <begin position="1"/>
        <end position="21"/>
    </location>
</feature>
<proteinExistence type="predicted"/>